<dbReference type="Pfam" id="PF03171">
    <property type="entry name" value="2OG-FeII_Oxy"/>
    <property type="match status" value="1"/>
</dbReference>
<dbReference type="EMBL" id="JAKCXM010000074">
    <property type="protein sequence ID" value="KAJ0403814.1"/>
    <property type="molecule type" value="Genomic_DNA"/>
</dbReference>
<gene>
    <name evidence="3" type="ORF">P43SY_003911</name>
</gene>
<dbReference type="AlphaFoldDB" id="A0AAD5M5M1"/>
<comment type="caution">
    <text evidence="3">The sequence shown here is derived from an EMBL/GenBank/DDBJ whole genome shotgun (WGS) entry which is preliminary data.</text>
</comment>
<evidence type="ECO:0008006" key="5">
    <source>
        <dbReference type="Google" id="ProtNLM"/>
    </source>
</evidence>
<dbReference type="Pfam" id="PF14226">
    <property type="entry name" value="DIOX_N"/>
    <property type="match status" value="1"/>
</dbReference>
<organism evidence="3 4">
    <name type="scientific">Pythium insidiosum</name>
    <name type="common">Pythiosis disease agent</name>
    <dbReference type="NCBI Taxonomy" id="114742"/>
    <lineage>
        <taxon>Eukaryota</taxon>
        <taxon>Sar</taxon>
        <taxon>Stramenopiles</taxon>
        <taxon>Oomycota</taxon>
        <taxon>Peronosporomycetes</taxon>
        <taxon>Pythiales</taxon>
        <taxon>Pythiaceae</taxon>
        <taxon>Pythium</taxon>
    </lineage>
</organism>
<sequence>MLASLRSARSRVGRRVPQARGVTIMAADKVDPFAVPLVDVAPLLQQQQPASTAVKTQILDDMKRACLETGFFTIPTRGVLSDQLIARAYKRSDEFIALPHDVKLRYHVKKSPNARGWTPMFEEPSYQPGVISHLEGFDLARELPSTFVEDGSSLGPNVWPTELPGFREDVYGLYEETTKVSNVLFQSFAEMLGLPRDTFLQHVSERAEAFMRMLTYPETDAPVKNSTVGIASHTDFECFTIIHQNSEGLHLMNRRGDWIEAPVFDDRLFIMVGDILERWTNGVLAATEHRVVNTEKKRQSIVRFNGVDGDTVVEPLPQFITPENPARYARTTQRLHIQQEIEAGEEHLAAAKASIGGGQS</sequence>
<accession>A0AAD5M5M1</accession>
<evidence type="ECO:0000313" key="4">
    <source>
        <dbReference type="Proteomes" id="UP001209570"/>
    </source>
</evidence>
<dbReference type="InterPro" id="IPR044861">
    <property type="entry name" value="IPNS-like_FE2OG_OXY"/>
</dbReference>
<keyword evidence="4" id="KW-1185">Reference proteome</keyword>
<reference evidence="3" key="1">
    <citation type="submission" date="2021-12" db="EMBL/GenBank/DDBJ databases">
        <title>Prjna785345.</title>
        <authorList>
            <person name="Rujirawat T."/>
            <person name="Krajaejun T."/>
        </authorList>
    </citation>
    <scope>NUCLEOTIDE SEQUENCE</scope>
    <source>
        <strain evidence="3">Pi057C3</strain>
    </source>
</reference>
<feature type="domain" description="Isopenicillin N synthase-like Fe(2+) 2OG dioxygenase" evidence="1">
    <location>
        <begin position="211"/>
        <end position="304"/>
    </location>
</feature>
<dbReference type="Proteomes" id="UP001209570">
    <property type="component" value="Unassembled WGS sequence"/>
</dbReference>
<dbReference type="InterPro" id="IPR050231">
    <property type="entry name" value="Iron_ascorbate_oxido_reductase"/>
</dbReference>
<dbReference type="InterPro" id="IPR027443">
    <property type="entry name" value="IPNS-like_sf"/>
</dbReference>
<name>A0AAD5M5M1_PYTIN</name>
<dbReference type="SUPFAM" id="SSF51197">
    <property type="entry name" value="Clavaminate synthase-like"/>
    <property type="match status" value="1"/>
</dbReference>
<dbReference type="PANTHER" id="PTHR47990">
    <property type="entry name" value="2-OXOGLUTARATE (2OG) AND FE(II)-DEPENDENT OXYGENASE SUPERFAMILY PROTEIN-RELATED"/>
    <property type="match status" value="1"/>
</dbReference>
<evidence type="ECO:0000313" key="3">
    <source>
        <dbReference type="EMBL" id="KAJ0403814.1"/>
    </source>
</evidence>
<dbReference type="Gene3D" id="2.60.120.330">
    <property type="entry name" value="B-lactam Antibiotic, Isopenicillin N Synthase, Chain"/>
    <property type="match status" value="1"/>
</dbReference>
<protein>
    <recommendedName>
        <fullName evidence="5">Fe2OG dioxygenase domain-containing protein</fullName>
    </recommendedName>
</protein>
<evidence type="ECO:0000259" key="2">
    <source>
        <dbReference type="Pfam" id="PF14226"/>
    </source>
</evidence>
<feature type="domain" description="Non-haem dioxygenase N-terminal" evidence="2">
    <location>
        <begin position="35"/>
        <end position="162"/>
    </location>
</feature>
<evidence type="ECO:0000259" key="1">
    <source>
        <dbReference type="Pfam" id="PF03171"/>
    </source>
</evidence>
<dbReference type="InterPro" id="IPR026992">
    <property type="entry name" value="DIOX_N"/>
</dbReference>
<proteinExistence type="predicted"/>